<evidence type="ECO:0000313" key="1">
    <source>
        <dbReference type="EMBL" id="CAH0113446.1"/>
    </source>
</evidence>
<evidence type="ECO:0000313" key="2">
    <source>
        <dbReference type="Proteomes" id="UP000789390"/>
    </source>
</evidence>
<organism evidence="1 2">
    <name type="scientific">Daphnia galeata</name>
    <dbReference type="NCBI Taxonomy" id="27404"/>
    <lineage>
        <taxon>Eukaryota</taxon>
        <taxon>Metazoa</taxon>
        <taxon>Ecdysozoa</taxon>
        <taxon>Arthropoda</taxon>
        <taxon>Crustacea</taxon>
        <taxon>Branchiopoda</taxon>
        <taxon>Diplostraca</taxon>
        <taxon>Cladocera</taxon>
        <taxon>Anomopoda</taxon>
        <taxon>Daphniidae</taxon>
        <taxon>Daphnia</taxon>
    </lineage>
</organism>
<dbReference type="AlphaFoldDB" id="A0A8J2S361"/>
<sequence>MAEDRLCTSSDVLERRNVARVAMTVATLMAFHRGRPAAVQHYTGV</sequence>
<name>A0A8J2S361_9CRUS</name>
<reference evidence="1" key="1">
    <citation type="submission" date="2021-11" db="EMBL/GenBank/DDBJ databases">
        <authorList>
            <person name="Schell T."/>
        </authorList>
    </citation>
    <scope>NUCLEOTIDE SEQUENCE</scope>
    <source>
        <strain evidence="1">M5</strain>
    </source>
</reference>
<gene>
    <name evidence="1" type="ORF">DGAL_LOCUS17342</name>
</gene>
<accession>A0A8J2S361</accession>
<dbReference type="Proteomes" id="UP000789390">
    <property type="component" value="Unassembled WGS sequence"/>
</dbReference>
<dbReference type="EMBL" id="CAKKLH010000339">
    <property type="protein sequence ID" value="CAH0113446.1"/>
    <property type="molecule type" value="Genomic_DNA"/>
</dbReference>
<proteinExistence type="predicted"/>
<comment type="caution">
    <text evidence="1">The sequence shown here is derived from an EMBL/GenBank/DDBJ whole genome shotgun (WGS) entry which is preliminary data.</text>
</comment>
<keyword evidence="2" id="KW-1185">Reference proteome</keyword>
<protein>
    <submittedName>
        <fullName evidence="1">Uncharacterized protein</fullName>
    </submittedName>
</protein>